<dbReference type="AlphaFoldDB" id="A0A552UA26"/>
<dbReference type="SUPFAM" id="SSF52799">
    <property type="entry name" value="(Phosphotyrosine protein) phosphatases II"/>
    <property type="match status" value="1"/>
</dbReference>
<dbReference type="InterPro" id="IPR005939">
    <property type="entry name" value="BLH_phosphatase-like"/>
</dbReference>
<dbReference type="InterPro" id="IPR029021">
    <property type="entry name" value="Prot-tyrosine_phosphatase-like"/>
</dbReference>
<accession>A0A552UA26</accession>
<sequence>MFIRLTDQISVAGQLDPGDLAQAAAEGFVSVVNNRPDGETFDQPAESVLADAAAAAGLAYTAIPIDHSGFTMAQVEAMAAVLDEASGPVLAWCRSGTRSANLWALAEARRGGDPDAIVAAAARGRYDVSGLLPTLQSLSPR</sequence>
<organism evidence="2 3">
    <name type="scientific">Glacieibacterium frigidum</name>
    <dbReference type="NCBI Taxonomy" id="2593303"/>
    <lineage>
        <taxon>Bacteria</taxon>
        <taxon>Pseudomonadati</taxon>
        <taxon>Pseudomonadota</taxon>
        <taxon>Alphaproteobacteria</taxon>
        <taxon>Sphingomonadales</taxon>
        <taxon>Sphingosinicellaceae</taxon>
        <taxon>Glacieibacterium</taxon>
    </lineage>
</organism>
<dbReference type="OrthoDB" id="9805710at2"/>
<dbReference type="RefSeq" id="WP_144335218.1">
    <property type="nucleotide sequence ID" value="NZ_VJWA01000002.1"/>
</dbReference>
<dbReference type="Pfam" id="PF04273">
    <property type="entry name" value="BLH_phosphatase"/>
    <property type="match status" value="1"/>
</dbReference>
<dbReference type="GO" id="GO:0016787">
    <property type="term" value="F:hydrolase activity"/>
    <property type="evidence" value="ECO:0007669"/>
    <property type="project" value="InterPro"/>
</dbReference>
<reference evidence="2 3" key="1">
    <citation type="submission" date="2019-07" db="EMBL/GenBank/DDBJ databases">
        <title>Novel species isolated from glacier.</title>
        <authorList>
            <person name="Liu Q."/>
            <person name="Xin Y.-H."/>
        </authorList>
    </citation>
    <scope>NUCLEOTIDE SEQUENCE [LARGE SCALE GENOMIC DNA]</scope>
    <source>
        <strain evidence="2 3">LB1R16</strain>
    </source>
</reference>
<proteinExistence type="predicted"/>
<comment type="caution">
    <text evidence="2">The sequence shown here is derived from an EMBL/GenBank/DDBJ whole genome shotgun (WGS) entry which is preliminary data.</text>
</comment>
<protein>
    <submittedName>
        <fullName evidence="2">TIGR01244 family phosphatase</fullName>
    </submittedName>
</protein>
<evidence type="ECO:0000259" key="1">
    <source>
        <dbReference type="Pfam" id="PF04273"/>
    </source>
</evidence>
<feature type="domain" description="Beta-lactamase hydrolase-like protein phosphatase-like" evidence="1">
    <location>
        <begin position="4"/>
        <end position="108"/>
    </location>
</feature>
<dbReference type="NCBIfam" id="TIGR01244">
    <property type="entry name" value="TIGR01244 family sulfur transferase"/>
    <property type="match status" value="1"/>
</dbReference>
<keyword evidence="3" id="KW-1185">Reference proteome</keyword>
<dbReference type="EMBL" id="VJWA01000002">
    <property type="protein sequence ID" value="TRW15049.1"/>
    <property type="molecule type" value="Genomic_DNA"/>
</dbReference>
<dbReference type="Gene3D" id="3.90.190.10">
    <property type="entry name" value="Protein tyrosine phosphatase superfamily"/>
    <property type="match status" value="1"/>
</dbReference>
<name>A0A552UA26_9SPHN</name>
<dbReference type="Proteomes" id="UP000317894">
    <property type="component" value="Unassembled WGS sequence"/>
</dbReference>
<evidence type="ECO:0000313" key="3">
    <source>
        <dbReference type="Proteomes" id="UP000317894"/>
    </source>
</evidence>
<gene>
    <name evidence="2" type="ORF">FMM06_15470</name>
</gene>
<evidence type="ECO:0000313" key="2">
    <source>
        <dbReference type="EMBL" id="TRW15049.1"/>
    </source>
</evidence>